<name>A0A0C3EBX6_9AGAM</name>
<accession>A0A0C3EBX6</accession>
<dbReference type="OrthoDB" id="3261436at2759"/>
<reference evidence="1 2" key="1">
    <citation type="submission" date="2014-04" db="EMBL/GenBank/DDBJ databases">
        <authorList>
            <consortium name="DOE Joint Genome Institute"/>
            <person name="Kuo A."/>
            <person name="Kohler A."/>
            <person name="Nagy L.G."/>
            <person name="Floudas D."/>
            <person name="Copeland A."/>
            <person name="Barry K.W."/>
            <person name="Cichocki N."/>
            <person name="Veneault-Fourrey C."/>
            <person name="LaButti K."/>
            <person name="Lindquist E.A."/>
            <person name="Lipzen A."/>
            <person name="Lundell T."/>
            <person name="Morin E."/>
            <person name="Murat C."/>
            <person name="Sun H."/>
            <person name="Tunlid A."/>
            <person name="Henrissat B."/>
            <person name="Grigoriev I.V."/>
            <person name="Hibbett D.S."/>
            <person name="Martin F."/>
            <person name="Nordberg H.P."/>
            <person name="Cantor M.N."/>
            <person name="Hua S.X."/>
        </authorList>
    </citation>
    <scope>NUCLEOTIDE SEQUENCE [LARGE SCALE GENOMIC DNA]</scope>
    <source>
        <strain evidence="1 2">Foug A</strain>
    </source>
</reference>
<dbReference type="AlphaFoldDB" id="A0A0C3EBX6"/>
<evidence type="ECO:0008006" key="3">
    <source>
        <dbReference type="Google" id="ProtNLM"/>
    </source>
</evidence>
<dbReference type="PANTHER" id="PTHR33104">
    <property type="entry name" value="SI:DKEY-29D5.2"/>
    <property type="match status" value="1"/>
</dbReference>
<gene>
    <name evidence="1" type="ORF">SCLCIDRAFT_112881</name>
</gene>
<organism evidence="1 2">
    <name type="scientific">Scleroderma citrinum Foug A</name>
    <dbReference type="NCBI Taxonomy" id="1036808"/>
    <lineage>
        <taxon>Eukaryota</taxon>
        <taxon>Fungi</taxon>
        <taxon>Dikarya</taxon>
        <taxon>Basidiomycota</taxon>
        <taxon>Agaricomycotina</taxon>
        <taxon>Agaricomycetes</taxon>
        <taxon>Agaricomycetidae</taxon>
        <taxon>Boletales</taxon>
        <taxon>Sclerodermatineae</taxon>
        <taxon>Sclerodermataceae</taxon>
        <taxon>Scleroderma</taxon>
    </lineage>
</organism>
<feature type="non-terminal residue" evidence="1">
    <location>
        <position position="1"/>
    </location>
</feature>
<dbReference type="EMBL" id="KN822022">
    <property type="protein sequence ID" value="KIM65456.1"/>
    <property type="molecule type" value="Genomic_DNA"/>
</dbReference>
<evidence type="ECO:0000313" key="1">
    <source>
        <dbReference type="EMBL" id="KIM65456.1"/>
    </source>
</evidence>
<dbReference type="STRING" id="1036808.A0A0C3EBX6"/>
<dbReference type="PANTHER" id="PTHR33104:SF2">
    <property type="entry name" value="CXC3 LIKE CYSTEINE CLUSTER DOMAIN-CONTAINING PROTEIN"/>
    <property type="match status" value="1"/>
</dbReference>
<dbReference type="InParanoid" id="A0A0C3EBX6"/>
<dbReference type="Proteomes" id="UP000053989">
    <property type="component" value="Unassembled WGS sequence"/>
</dbReference>
<dbReference type="InterPro" id="IPR040521">
    <property type="entry name" value="KDZ"/>
</dbReference>
<sequence>WLYAKFIALDANFCLCRKNISSEQVDPGLSKGWSYFVEETSYKTFIEENKYDTQECSTCSGHNAVNMANSKKSHGLAMTSVGAVVCACHKLKLPSGTGDLQKGERYVNMDFLFFSSLCNCQLSTLIISYDIACQWSRNLWQQMIKFPSDFHLAHEQLSTVFLIPKFHLPAHISHCQVVYSFNFTPHVGCTDGEAPEHGWANINPAASSTKKMGPGTWQDTLNDYFGDWNWKCIMQLGQLTLQKLIEAMKASMEHDRELRELKACIEMPMITEWQREISKWECDNSKCNPYEICVANFSSTAITQASIQLELTRVEASELQARNDMSPHPEVSAGTLISSGLELEEQQRLLKADISSLSSHPTDNQLAKLQEHVNVLKRCINNWQSIQLLYIPSVAQLRDEDVQPGRPEKVKEMKLYLPSEICDHASCPIKLCEHKWKLCEAQAHEALHDLHHFLHLRTHLYKFKVTNVWGQVSNTHAQTTINRTTRFQWQQ</sequence>
<dbReference type="Pfam" id="PF18758">
    <property type="entry name" value="KDZ"/>
    <property type="match status" value="1"/>
</dbReference>
<reference evidence="2" key="2">
    <citation type="submission" date="2015-01" db="EMBL/GenBank/DDBJ databases">
        <title>Evolutionary Origins and Diversification of the Mycorrhizal Mutualists.</title>
        <authorList>
            <consortium name="DOE Joint Genome Institute"/>
            <consortium name="Mycorrhizal Genomics Consortium"/>
            <person name="Kohler A."/>
            <person name="Kuo A."/>
            <person name="Nagy L.G."/>
            <person name="Floudas D."/>
            <person name="Copeland A."/>
            <person name="Barry K.W."/>
            <person name="Cichocki N."/>
            <person name="Veneault-Fourrey C."/>
            <person name="LaButti K."/>
            <person name="Lindquist E.A."/>
            <person name="Lipzen A."/>
            <person name="Lundell T."/>
            <person name="Morin E."/>
            <person name="Murat C."/>
            <person name="Riley R."/>
            <person name="Ohm R."/>
            <person name="Sun H."/>
            <person name="Tunlid A."/>
            <person name="Henrissat B."/>
            <person name="Grigoriev I.V."/>
            <person name="Hibbett D.S."/>
            <person name="Martin F."/>
        </authorList>
    </citation>
    <scope>NUCLEOTIDE SEQUENCE [LARGE SCALE GENOMIC DNA]</scope>
    <source>
        <strain evidence="2">Foug A</strain>
    </source>
</reference>
<proteinExistence type="predicted"/>
<evidence type="ECO:0000313" key="2">
    <source>
        <dbReference type="Proteomes" id="UP000053989"/>
    </source>
</evidence>
<protein>
    <recommendedName>
        <fullName evidence="3">CxC2-like cysteine cluster KDZ transposase-associated domain-containing protein</fullName>
    </recommendedName>
</protein>
<keyword evidence="2" id="KW-1185">Reference proteome</keyword>
<dbReference type="HOGENOM" id="CLU_003703_13_3_1"/>